<dbReference type="Proteomes" id="UP000663828">
    <property type="component" value="Unassembled WGS sequence"/>
</dbReference>
<accession>A0A813Q5L3</accession>
<dbReference type="InterPro" id="IPR029369">
    <property type="entry name" value="HDNR"/>
</dbReference>
<proteinExistence type="predicted"/>
<feature type="region of interest" description="Disordered" evidence="1">
    <location>
        <begin position="227"/>
        <end position="247"/>
    </location>
</feature>
<feature type="domain" description="Domain of unknown function with conserved HDNR motif" evidence="2">
    <location>
        <begin position="22"/>
        <end position="206"/>
    </location>
</feature>
<dbReference type="Pfam" id="PF15115">
    <property type="entry name" value="HDNR"/>
    <property type="match status" value="1"/>
</dbReference>
<evidence type="ECO:0000313" key="4">
    <source>
        <dbReference type="EMBL" id="CAF1049283.1"/>
    </source>
</evidence>
<dbReference type="EMBL" id="CAJNOR010000978">
    <property type="protein sequence ID" value="CAF1049283.1"/>
    <property type="molecule type" value="Genomic_DNA"/>
</dbReference>
<feature type="compositionally biased region" description="Pro residues" evidence="1">
    <location>
        <begin position="237"/>
        <end position="247"/>
    </location>
</feature>
<dbReference type="EMBL" id="CAJNOJ010000007">
    <property type="protein sequence ID" value="CAF0762304.1"/>
    <property type="molecule type" value="Genomic_DNA"/>
</dbReference>
<comment type="caution">
    <text evidence="3">The sequence shown here is derived from an EMBL/GenBank/DDBJ whole genome shotgun (WGS) entry which is preliminary data.</text>
</comment>
<feature type="compositionally biased region" description="Polar residues" evidence="1">
    <location>
        <begin position="305"/>
        <end position="321"/>
    </location>
</feature>
<dbReference type="OrthoDB" id="10045229at2759"/>
<sequence>MSQVHIRQVPFSTSTDAQRIVGSWFPTSYYGNFRAKSRADLAQYFRQLAQPIPPKKFVDRQTVEANTHVFSQHDNRFRFECDPLVRNTQGGFGRRKTVNSARGNFNPYLISWVPRNTDHKALAESVKITSYGDDYNRDTTPSRILAEIQTINNTDDKNTPSPITSTASVYSCTYKHGQPDQERSKQIRQETFQRFLSARTQMSKQKGNKRSSNGEGSVAACMVWNNTGDENKSIQPSLPPSTSVPPPPLKEEIITIVKPITLQPRTIIDTNSSSISGRQRAQSAGPRLVTSVSNQSLPLPPPLPTQKTVSNPRIQISQTISPPRERPRTALTTSREHYTGCNFGPKITDPRPAAPYEQTYTDRMQNLVSKYM</sequence>
<keyword evidence="5" id="KW-1185">Reference proteome</keyword>
<evidence type="ECO:0000313" key="5">
    <source>
        <dbReference type="Proteomes" id="UP000663828"/>
    </source>
</evidence>
<evidence type="ECO:0000259" key="2">
    <source>
        <dbReference type="Pfam" id="PF15115"/>
    </source>
</evidence>
<feature type="compositionally biased region" description="Polar residues" evidence="1">
    <location>
        <begin position="269"/>
        <end position="282"/>
    </location>
</feature>
<protein>
    <recommendedName>
        <fullName evidence="2">Domain of unknown function with conserved HDNR motif domain-containing protein</fullName>
    </recommendedName>
</protein>
<gene>
    <name evidence="3" type="ORF">EDS130_LOCUS2875</name>
    <name evidence="4" type="ORF">XAT740_LOCUS15682</name>
</gene>
<evidence type="ECO:0000313" key="3">
    <source>
        <dbReference type="EMBL" id="CAF0762304.1"/>
    </source>
</evidence>
<dbReference type="AlphaFoldDB" id="A0A813Q5L3"/>
<reference evidence="3" key="1">
    <citation type="submission" date="2021-02" db="EMBL/GenBank/DDBJ databases">
        <authorList>
            <person name="Nowell W R."/>
        </authorList>
    </citation>
    <scope>NUCLEOTIDE SEQUENCE</scope>
</reference>
<name>A0A813Q5L3_ADIRI</name>
<dbReference type="PANTHER" id="PTHR35539">
    <property type="entry name" value="CDNA SEQUENCE BC048562"/>
    <property type="match status" value="1"/>
</dbReference>
<organism evidence="3 6">
    <name type="scientific">Adineta ricciae</name>
    <name type="common">Rotifer</name>
    <dbReference type="NCBI Taxonomy" id="249248"/>
    <lineage>
        <taxon>Eukaryota</taxon>
        <taxon>Metazoa</taxon>
        <taxon>Spiralia</taxon>
        <taxon>Gnathifera</taxon>
        <taxon>Rotifera</taxon>
        <taxon>Eurotatoria</taxon>
        <taxon>Bdelloidea</taxon>
        <taxon>Adinetida</taxon>
        <taxon>Adinetidae</taxon>
        <taxon>Adineta</taxon>
    </lineage>
</organism>
<evidence type="ECO:0000313" key="6">
    <source>
        <dbReference type="Proteomes" id="UP000663852"/>
    </source>
</evidence>
<feature type="region of interest" description="Disordered" evidence="1">
    <location>
        <begin position="269"/>
        <end position="353"/>
    </location>
</feature>
<evidence type="ECO:0000256" key="1">
    <source>
        <dbReference type="SAM" id="MobiDB-lite"/>
    </source>
</evidence>
<dbReference type="Proteomes" id="UP000663852">
    <property type="component" value="Unassembled WGS sequence"/>
</dbReference>
<dbReference type="PANTHER" id="PTHR35539:SF1">
    <property type="entry name" value="CDNA SEQUENCE BC048562"/>
    <property type="match status" value="1"/>
</dbReference>
<feature type="compositionally biased region" description="Basic and acidic residues" evidence="1">
    <location>
        <begin position="323"/>
        <end position="338"/>
    </location>
</feature>